<dbReference type="SUPFAM" id="SSF53335">
    <property type="entry name" value="S-adenosyl-L-methionine-dependent methyltransferases"/>
    <property type="match status" value="1"/>
</dbReference>
<dbReference type="GO" id="GO:0032259">
    <property type="term" value="P:methylation"/>
    <property type="evidence" value="ECO:0007669"/>
    <property type="project" value="UniProtKB-KW"/>
</dbReference>
<reference evidence="5" key="1">
    <citation type="submission" date="2021-02" db="EMBL/GenBank/DDBJ databases">
        <title>Fulvivirga sp. S481 isolated from sea water.</title>
        <authorList>
            <person name="Bae S.S."/>
            <person name="Baek K."/>
        </authorList>
    </citation>
    <scope>NUCLEOTIDE SEQUENCE</scope>
    <source>
        <strain evidence="5">S481</strain>
    </source>
</reference>
<evidence type="ECO:0000313" key="5">
    <source>
        <dbReference type="EMBL" id="QSE96638.1"/>
    </source>
</evidence>
<evidence type="ECO:0000313" key="6">
    <source>
        <dbReference type="Proteomes" id="UP000662783"/>
    </source>
</evidence>
<proteinExistence type="inferred from homology"/>
<gene>
    <name evidence="5" type="ORF">JR347_13670</name>
</gene>
<dbReference type="Proteomes" id="UP000662783">
    <property type="component" value="Chromosome"/>
</dbReference>
<evidence type="ECO:0000256" key="3">
    <source>
        <dbReference type="ARBA" id="ARBA00022679"/>
    </source>
</evidence>
<dbReference type="PANTHER" id="PTHR44942">
    <property type="entry name" value="METHYLTRANSF_11 DOMAIN-CONTAINING PROTEIN"/>
    <property type="match status" value="1"/>
</dbReference>
<keyword evidence="2 5" id="KW-0489">Methyltransferase</keyword>
<dbReference type="RefSeq" id="WP_205721152.1">
    <property type="nucleotide sequence ID" value="NZ_CP070608.1"/>
</dbReference>
<name>A0A974WFM7_9BACT</name>
<dbReference type="InterPro" id="IPR051052">
    <property type="entry name" value="Diverse_substrate_MTase"/>
</dbReference>
<dbReference type="InterPro" id="IPR013216">
    <property type="entry name" value="Methyltransf_11"/>
</dbReference>
<evidence type="ECO:0000256" key="2">
    <source>
        <dbReference type="ARBA" id="ARBA00022603"/>
    </source>
</evidence>
<protein>
    <submittedName>
        <fullName evidence="5">Class I SAM-dependent methyltransferase</fullName>
    </submittedName>
</protein>
<dbReference type="CDD" id="cd02440">
    <property type="entry name" value="AdoMet_MTases"/>
    <property type="match status" value="1"/>
</dbReference>
<dbReference type="GO" id="GO:0008757">
    <property type="term" value="F:S-adenosylmethionine-dependent methyltransferase activity"/>
    <property type="evidence" value="ECO:0007669"/>
    <property type="project" value="InterPro"/>
</dbReference>
<dbReference type="KEGG" id="fuv:JR347_13670"/>
<dbReference type="InterPro" id="IPR029063">
    <property type="entry name" value="SAM-dependent_MTases_sf"/>
</dbReference>
<sequence length="243" mass="28263">MKDKFSKDSDNYGKYRPTYPEGLYDYIKSKLNGRSQAWDCATGNGQVAGRLAEIFEKVEATDLSANQIKHAIIKSNIHYSVQVAEKTNFSDHQFNLITVGQALHWFNFDQFFKEVKRVLKPDGVLIAFGYGLNYVNAEVDEIIKHFYFNIIGPYWDDERKHIDDKYQSISFPFDEVQRQNFHLKVAWDINHYLGYLNTWSAVKHYQKKNGKNPVDQIKADLNETWGSMNLEVTFPIFTTCAYG</sequence>
<dbReference type="Gene3D" id="3.40.50.150">
    <property type="entry name" value="Vaccinia Virus protein VP39"/>
    <property type="match status" value="1"/>
</dbReference>
<keyword evidence="3" id="KW-0808">Transferase</keyword>
<accession>A0A974WFM7</accession>
<keyword evidence="6" id="KW-1185">Reference proteome</keyword>
<organism evidence="5 6">
    <name type="scientific">Fulvivirga lutea</name>
    <dbReference type="NCBI Taxonomy" id="2810512"/>
    <lineage>
        <taxon>Bacteria</taxon>
        <taxon>Pseudomonadati</taxon>
        <taxon>Bacteroidota</taxon>
        <taxon>Cytophagia</taxon>
        <taxon>Cytophagales</taxon>
        <taxon>Fulvivirgaceae</taxon>
        <taxon>Fulvivirga</taxon>
    </lineage>
</organism>
<evidence type="ECO:0000256" key="1">
    <source>
        <dbReference type="ARBA" id="ARBA00008361"/>
    </source>
</evidence>
<feature type="domain" description="Methyltransferase type 11" evidence="4">
    <location>
        <begin position="39"/>
        <end position="126"/>
    </location>
</feature>
<evidence type="ECO:0000259" key="4">
    <source>
        <dbReference type="Pfam" id="PF08241"/>
    </source>
</evidence>
<dbReference type="Pfam" id="PF08241">
    <property type="entry name" value="Methyltransf_11"/>
    <property type="match status" value="1"/>
</dbReference>
<dbReference type="PANTHER" id="PTHR44942:SF4">
    <property type="entry name" value="METHYLTRANSFERASE TYPE 11 DOMAIN-CONTAINING PROTEIN"/>
    <property type="match status" value="1"/>
</dbReference>
<comment type="similarity">
    <text evidence="1">Belongs to the methyltransferase superfamily.</text>
</comment>
<dbReference type="EMBL" id="CP070608">
    <property type="protein sequence ID" value="QSE96638.1"/>
    <property type="molecule type" value="Genomic_DNA"/>
</dbReference>
<dbReference type="AlphaFoldDB" id="A0A974WFM7"/>